<protein>
    <recommendedName>
        <fullName evidence="2">Gliding motility-associated protein GldM second immunoglobulin-like domain-containing protein</fullName>
    </recommendedName>
</protein>
<dbReference type="EMBL" id="JACBJI010000004">
    <property type="protein sequence ID" value="NYA71364.1"/>
    <property type="molecule type" value="Genomic_DNA"/>
</dbReference>
<gene>
    <name evidence="3" type="ORF">HZF10_10560</name>
</gene>
<evidence type="ECO:0000259" key="2">
    <source>
        <dbReference type="Pfam" id="PF21602"/>
    </source>
</evidence>
<organism evidence="3 4">
    <name type="scientific">Flavobacterium agri</name>
    <dbReference type="NCBI Taxonomy" id="2743471"/>
    <lineage>
        <taxon>Bacteria</taxon>
        <taxon>Pseudomonadati</taxon>
        <taxon>Bacteroidota</taxon>
        <taxon>Flavobacteriia</taxon>
        <taxon>Flavobacteriales</taxon>
        <taxon>Flavobacteriaceae</taxon>
        <taxon>Flavobacterium</taxon>
    </lineage>
</organism>
<comment type="caution">
    <text evidence="3">The sequence shown here is derived from an EMBL/GenBank/DDBJ whole genome shotgun (WGS) entry which is preliminary data.</text>
</comment>
<dbReference type="Proteomes" id="UP000535020">
    <property type="component" value="Unassembled WGS sequence"/>
</dbReference>
<evidence type="ECO:0000313" key="4">
    <source>
        <dbReference type="Proteomes" id="UP000535020"/>
    </source>
</evidence>
<dbReference type="InterPro" id="IPR048406">
    <property type="entry name" value="GldM_Ig-like-2"/>
</dbReference>
<dbReference type="RefSeq" id="WP_176006176.1">
    <property type="nucleotide sequence ID" value="NZ_JABWMI010000011.1"/>
</dbReference>
<keyword evidence="4" id="KW-1185">Reference proteome</keyword>
<dbReference type="Pfam" id="PF21602">
    <property type="entry name" value="GldM_3rd"/>
    <property type="match status" value="1"/>
</dbReference>
<reference evidence="3 4" key="1">
    <citation type="submission" date="2020-07" db="EMBL/GenBank/DDBJ databases">
        <authorList>
            <person name="Sun Q."/>
        </authorList>
    </citation>
    <scope>NUCLEOTIDE SEQUENCE [LARGE SCALE GENOMIC DNA]</scope>
    <source>
        <strain evidence="3 4">MAH-1</strain>
    </source>
</reference>
<evidence type="ECO:0000313" key="3">
    <source>
        <dbReference type="EMBL" id="NYA71364.1"/>
    </source>
</evidence>
<name>A0A7Y8Y2G1_9FLAO</name>
<keyword evidence="1" id="KW-0732">Signal</keyword>
<sequence>MKHLQNLISAMALVASAFVATDFATAAKPFAVVSVDKLEKFVYRGIPNPITIQVPNAKSVKVSCEGLKKIDEFGHYTFNPGAGTQATVKIEAIMNSGLKYKDSVILRIGNIPSRRNCFAGVTSYYGEIPKLGYDTFDNGKLTIERDYRYEETFKIDGFMLKVPGMAALEMRSDSLSQEAMKSIRKLKRGNQVTIYDIKGKSSLSTMILCDKSHPILLEIK</sequence>
<proteinExistence type="predicted"/>
<evidence type="ECO:0000256" key="1">
    <source>
        <dbReference type="SAM" id="SignalP"/>
    </source>
</evidence>
<accession>A0A7Y8Y2G1</accession>
<feature type="signal peptide" evidence="1">
    <location>
        <begin position="1"/>
        <end position="26"/>
    </location>
</feature>
<feature type="chain" id="PRO_5031241080" description="Gliding motility-associated protein GldM second immunoglobulin-like domain-containing protein" evidence="1">
    <location>
        <begin position="27"/>
        <end position="220"/>
    </location>
</feature>
<feature type="domain" description="Gliding motility-associated protein GldM second immunoglobulin-like" evidence="2">
    <location>
        <begin position="31"/>
        <end position="95"/>
    </location>
</feature>
<dbReference type="AlphaFoldDB" id="A0A7Y8Y2G1"/>